<dbReference type="InterPro" id="IPR016181">
    <property type="entry name" value="Acyl_CoA_acyltransferase"/>
</dbReference>
<dbReference type="PROSITE" id="PS51186">
    <property type="entry name" value="GNAT"/>
    <property type="match status" value="1"/>
</dbReference>
<dbReference type="InterPro" id="IPR000182">
    <property type="entry name" value="GNAT_dom"/>
</dbReference>
<protein>
    <submittedName>
        <fullName evidence="2">N-acetyltransferase</fullName>
    </submittedName>
</protein>
<dbReference type="Pfam" id="PF13508">
    <property type="entry name" value="Acetyltransf_7"/>
    <property type="match status" value="1"/>
</dbReference>
<keyword evidence="2" id="KW-0808">Transferase</keyword>
<dbReference type="CDD" id="cd04301">
    <property type="entry name" value="NAT_SF"/>
    <property type="match status" value="1"/>
</dbReference>
<dbReference type="EMBL" id="QOVF01000001">
    <property type="protein sequence ID" value="KAA0696249.1"/>
    <property type="molecule type" value="Genomic_DNA"/>
</dbReference>
<gene>
    <name evidence="2" type="ORF">DT594_02510</name>
</gene>
<dbReference type="AlphaFoldDB" id="A0A7V7GVP6"/>
<sequence length="143" mass="15889">MSPPRSVTSSCLLLSPAMHPLANAFYRRHGSLMKARDVHQVWAVGAPDIQACACIQPLTDGYGHWLTSLFVDPSVRNQGLAGRLLSQMRPAVSGSIWLFCRPELADLYHHHGYQITGNLPESLASKLQRYRREKDLIALVNLG</sequence>
<dbReference type="Gene3D" id="3.40.630.30">
    <property type="match status" value="1"/>
</dbReference>
<keyword evidence="3" id="KW-1185">Reference proteome</keyword>
<name>A0A7V7GVP6_9GAMM</name>
<evidence type="ECO:0000313" key="3">
    <source>
        <dbReference type="Proteomes" id="UP000463138"/>
    </source>
</evidence>
<dbReference type="SUPFAM" id="SSF55729">
    <property type="entry name" value="Acyl-CoA N-acyltransferases (Nat)"/>
    <property type="match status" value="1"/>
</dbReference>
<comment type="caution">
    <text evidence="2">The sequence shown here is derived from an EMBL/GenBank/DDBJ whole genome shotgun (WGS) entry which is preliminary data.</text>
</comment>
<dbReference type="GO" id="GO:0016747">
    <property type="term" value="F:acyltransferase activity, transferring groups other than amino-acyl groups"/>
    <property type="evidence" value="ECO:0007669"/>
    <property type="project" value="InterPro"/>
</dbReference>
<organism evidence="2 3">
    <name type="scientific">Halopseudomonas laoshanensis</name>
    <dbReference type="NCBI Taxonomy" id="2268758"/>
    <lineage>
        <taxon>Bacteria</taxon>
        <taxon>Pseudomonadati</taxon>
        <taxon>Pseudomonadota</taxon>
        <taxon>Gammaproteobacteria</taxon>
        <taxon>Pseudomonadales</taxon>
        <taxon>Pseudomonadaceae</taxon>
        <taxon>Halopseudomonas</taxon>
    </lineage>
</organism>
<feature type="domain" description="N-acetyltransferase" evidence="1">
    <location>
        <begin position="1"/>
        <end position="137"/>
    </location>
</feature>
<accession>A0A7V7GVP6</accession>
<dbReference type="OrthoDB" id="8780005at2"/>
<evidence type="ECO:0000313" key="2">
    <source>
        <dbReference type="EMBL" id="KAA0696249.1"/>
    </source>
</evidence>
<dbReference type="Proteomes" id="UP000463138">
    <property type="component" value="Unassembled WGS sequence"/>
</dbReference>
<proteinExistence type="predicted"/>
<reference evidence="2 3" key="1">
    <citation type="submission" date="2018-07" db="EMBL/GenBank/DDBJ databases">
        <title>Pseudomonas laoshanensis sp. nov., isolated from soil.</title>
        <authorList>
            <person name="Sun J."/>
            <person name="Yu L."/>
            <person name="Wang M."/>
            <person name="Zhang C."/>
        </authorList>
    </citation>
    <scope>NUCLEOTIDE SEQUENCE [LARGE SCALE GENOMIC DNA]</scope>
    <source>
        <strain evidence="2 3">Y22</strain>
    </source>
</reference>
<evidence type="ECO:0000259" key="1">
    <source>
        <dbReference type="PROSITE" id="PS51186"/>
    </source>
</evidence>